<keyword evidence="1" id="KW-0507">mRNA processing</keyword>
<comment type="subcellular location">
    <subcellularLocation>
        <location evidence="1">Nucleus</location>
    </subcellularLocation>
</comment>
<name>A0ABR0LIS4_9PEZI</name>
<evidence type="ECO:0000313" key="4">
    <source>
        <dbReference type="Proteomes" id="UP001357485"/>
    </source>
</evidence>
<sequence>MSLAALSLSKALPKPKYTGEDEDEPVHTQSKGPRIVGAGTLDTSQLVLKRSGPPRYGQRAGWRPRSAEDYGDGGAFPEIPVAQYPLDMGRKTTSSSNALAIQVD</sequence>
<comment type="similarity">
    <text evidence="1">Belongs to the SNW family.</text>
</comment>
<keyword evidence="1" id="KW-0508">mRNA splicing</keyword>
<feature type="compositionally biased region" description="Low complexity" evidence="2">
    <location>
        <begin position="1"/>
        <end position="16"/>
    </location>
</feature>
<evidence type="ECO:0000256" key="1">
    <source>
        <dbReference type="RuleBase" id="RU367140"/>
    </source>
</evidence>
<comment type="function">
    <text evidence="1">Involved in pre-mRNA splicing.</text>
</comment>
<keyword evidence="4" id="KW-1185">Reference proteome</keyword>
<dbReference type="PANTHER" id="PTHR12096">
    <property type="entry name" value="NUCLEAR PROTEIN SKIP-RELATED"/>
    <property type="match status" value="1"/>
</dbReference>
<protein>
    <recommendedName>
        <fullName evidence="1">Pre-mRNA-processing protein 45</fullName>
    </recommendedName>
</protein>
<dbReference type="EMBL" id="JAVRRA010019525">
    <property type="protein sequence ID" value="KAK5179278.1"/>
    <property type="molecule type" value="Genomic_DNA"/>
</dbReference>
<dbReference type="InterPro" id="IPR017862">
    <property type="entry name" value="SKI-int_prot_SKIP"/>
</dbReference>
<feature type="non-terminal residue" evidence="3">
    <location>
        <position position="104"/>
    </location>
</feature>
<organism evidence="3 4">
    <name type="scientific">Cryomyces antarcticus</name>
    <dbReference type="NCBI Taxonomy" id="329879"/>
    <lineage>
        <taxon>Eukaryota</taxon>
        <taxon>Fungi</taxon>
        <taxon>Dikarya</taxon>
        <taxon>Ascomycota</taxon>
        <taxon>Pezizomycotina</taxon>
        <taxon>Dothideomycetes</taxon>
        <taxon>Dothideomycetes incertae sedis</taxon>
        <taxon>Cryomyces</taxon>
    </lineage>
</organism>
<dbReference type="Proteomes" id="UP001357485">
    <property type="component" value="Unassembled WGS sequence"/>
</dbReference>
<keyword evidence="1" id="KW-0539">Nucleus</keyword>
<evidence type="ECO:0000313" key="3">
    <source>
        <dbReference type="EMBL" id="KAK5179278.1"/>
    </source>
</evidence>
<proteinExistence type="inferred from homology"/>
<reference evidence="3 4" key="1">
    <citation type="submission" date="2023-08" db="EMBL/GenBank/DDBJ databases">
        <title>Black Yeasts Isolated from many extreme environments.</title>
        <authorList>
            <person name="Coleine C."/>
            <person name="Stajich J.E."/>
            <person name="Selbmann L."/>
        </authorList>
    </citation>
    <scope>NUCLEOTIDE SEQUENCE [LARGE SCALE GENOMIC DNA]</scope>
    <source>
        <strain evidence="3 4">CCFEE 536</strain>
    </source>
</reference>
<comment type="subunit">
    <text evidence="1">Associated with the spliceosome.</text>
</comment>
<keyword evidence="1" id="KW-0747">Spliceosome</keyword>
<accession>A0ABR0LIS4</accession>
<feature type="region of interest" description="Disordered" evidence="2">
    <location>
        <begin position="1"/>
        <end position="75"/>
    </location>
</feature>
<comment type="caution">
    <text evidence="3">The sequence shown here is derived from an EMBL/GenBank/DDBJ whole genome shotgun (WGS) entry which is preliminary data.</text>
</comment>
<evidence type="ECO:0000256" key="2">
    <source>
        <dbReference type="SAM" id="MobiDB-lite"/>
    </source>
</evidence>
<gene>
    <name evidence="3" type="primary">PRP45_2</name>
    <name evidence="3" type="ORF">LTR16_010693</name>
</gene>